<proteinExistence type="predicted"/>
<evidence type="ECO:0000313" key="1">
    <source>
        <dbReference type="EMBL" id="SUZ82065.1"/>
    </source>
</evidence>
<name>A0A381QRR7_9ZZZZ</name>
<dbReference type="EMBL" id="UINC01001489">
    <property type="protein sequence ID" value="SUZ82065.1"/>
    <property type="molecule type" value="Genomic_DNA"/>
</dbReference>
<sequence>MTELEQHKQEVRERLNTVFKASGKSSRAFSESIGLKPTSFHKVLTGPAGLTKPLANSIELKHGYRAEWLLSGKGKMKVAKHNQLSPLERCFLDVSMSSFQKWHILELLIFEKLNKRIADQFWDNLRERVDVKVGDSHRSTAQLNLDRISQVFRELREEEKTCLENHDTQGQRKYALLTQTLLLATYYAEEWLAVKSSCVEYQELQTDDNLADFEKLHAYINSLQEDIGE</sequence>
<dbReference type="AlphaFoldDB" id="A0A381QRR7"/>
<protein>
    <recommendedName>
        <fullName evidence="2">HTH cro/C1-type domain-containing protein</fullName>
    </recommendedName>
</protein>
<reference evidence="1" key="1">
    <citation type="submission" date="2018-05" db="EMBL/GenBank/DDBJ databases">
        <authorList>
            <person name="Lanie J.A."/>
            <person name="Ng W.-L."/>
            <person name="Kazmierczak K.M."/>
            <person name="Andrzejewski T.M."/>
            <person name="Davidsen T.M."/>
            <person name="Wayne K.J."/>
            <person name="Tettelin H."/>
            <person name="Glass J.I."/>
            <person name="Rusch D."/>
            <person name="Podicherti R."/>
            <person name="Tsui H.-C.T."/>
            <person name="Winkler M.E."/>
        </authorList>
    </citation>
    <scope>NUCLEOTIDE SEQUENCE</scope>
</reference>
<evidence type="ECO:0008006" key="2">
    <source>
        <dbReference type="Google" id="ProtNLM"/>
    </source>
</evidence>
<organism evidence="1">
    <name type="scientific">marine metagenome</name>
    <dbReference type="NCBI Taxonomy" id="408172"/>
    <lineage>
        <taxon>unclassified sequences</taxon>
        <taxon>metagenomes</taxon>
        <taxon>ecological metagenomes</taxon>
    </lineage>
</organism>
<accession>A0A381QRR7</accession>
<gene>
    <name evidence="1" type="ORF">METZ01_LOCUS34919</name>
</gene>